<dbReference type="Proteomes" id="UP000054621">
    <property type="component" value="Unassembled WGS sequence"/>
</dbReference>
<gene>
    <name evidence="2" type="ORF">Lsai_1723</name>
</gene>
<feature type="transmembrane region" description="Helical" evidence="1">
    <location>
        <begin position="6"/>
        <end position="24"/>
    </location>
</feature>
<protein>
    <submittedName>
        <fullName evidence="2">Uncharacterized protein</fullName>
    </submittedName>
</protein>
<dbReference type="eggNOG" id="ENOG5032S87">
    <property type="taxonomic scope" value="Bacteria"/>
</dbReference>
<evidence type="ECO:0000313" key="2">
    <source>
        <dbReference type="EMBL" id="KTD57119.1"/>
    </source>
</evidence>
<keyword evidence="1" id="KW-0812">Transmembrane</keyword>
<evidence type="ECO:0000256" key="1">
    <source>
        <dbReference type="SAM" id="Phobius"/>
    </source>
</evidence>
<dbReference type="EMBL" id="LNYV01000028">
    <property type="protein sequence ID" value="KTD57119.1"/>
    <property type="molecule type" value="Genomic_DNA"/>
</dbReference>
<keyword evidence="1" id="KW-0472">Membrane</keyword>
<dbReference type="PATRIC" id="fig|28087.4.peg.1846"/>
<dbReference type="STRING" id="28087.Lsai_1723"/>
<reference evidence="2 3" key="1">
    <citation type="submission" date="2015-11" db="EMBL/GenBank/DDBJ databases">
        <title>Genomic analysis of 38 Legionella species identifies large and diverse effector repertoires.</title>
        <authorList>
            <person name="Burstein D."/>
            <person name="Amaro F."/>
            <person name="Zusman T."/>
            <person name="Lifshitz Z."/>
            <person name="Cohen O."/>
            <person name="Gilbert J.A."/>
            <person name="Pupko T."/>
            <person name="Shuman H.A."/>
            <person name="Segal G."/>
        </authorList>
    </citation>
    <scope>NUCLEOTIDE SEQUENCE [LARGE SCALE GENOMIC DNA]</scope>
    <source>
        <strain evidence="2 3">Mt.St.Helens-4</strain>
    </source>
</reference>
<feature type="transmembrane region" description="Helical" evidence="1">
    <location>
        <begin position="31"/>
        <end position="55"/>
    </location>
</feature>
<evidence type="ECO:0000313" key="3">
    <source>
        <dbReference type="Proteomes" id="UP000054621"/>
    </source>
</evidence>
<dbReference type="Pfam" id="PF20334">
    <property type="entry name" value="DUF6629"/>
    <property type="match status" value="1"/>
</dbReference>
<dbReference type="AlphaFoldDB" id="A0A0W0YK83"/>
<organism evidence="2 3">
    <name type="scientific">Legionella sainthelensi</name>
    <dbReference type="NCBI Taxonomy" id="28087"/>
    <lineage>
        <taxon>Bacteria</taxon>
        <taxon>Pseudomonadati</taxon>
        <taxon>Pseudomonadota</taxon>
        <taxon>Gammaproteobacteria</taxon>
        <taxon>Legionellales</taxon>
        <taxon>Legionellaceae</taxon>
        <taxon>Legionella</taxon>
    </lineage>
</organism>
<keyword evidence="1" id="KW-1133">Transmembrane helix</keyword>
<sequence length="56" mass="5972">MCFSASASFTAAGVIAAVGICSLLKARTYPLFLFALTPLFFAVQQALEGIVWITLM</sequence>
<proteinExistence type="predicted"/>
<accession>A0A0W0YK83</accession>
<comment type="caution">
    <text evidence="2">The sequence shown here is derived from an EMBL/GenBank/DDBJ whole genome shotgun (WGS) entry which is preliminary data.</text>
</comment>
<dbReference type="InterPro" id="IPR046737">
    <property type="entry name" value="DUF6629"/>
</dbReference>
<name>A0A0W0YK83_9GAMM</name>